<reference evidence="8 9" key="1">
    <citation type="submission" date="2024-01" db="EMBL/GenBank/DDBJ databases">
        <title>A draft genome for a cacao thread blight-causing isolate of Paramarasmius palmivorus.</title>
        <authorList>
            <person name="Baruah I.K."/>
            <person name="Bukari Y."/>
            <person name="Amoako-Attah I."/>
            <person name="Meinhardt L.W."/>
            <person name="Bailey B.A."/>
            <person name="Cohen S.P."/>
        </authorList>
    </citation>
    <scope>NUCLEOTIDE SEQUENCE [LARGE SCALE GENOMIC DNA]</scope>
    <source>
        <strain evidence="8 9">GH-12</strain>
    </source>
</reference>
<dbReference type="GO" id="GO:0006281">
    <property type="term" value="P:DNA repair"/>
    <property type="evidence" value="ECO:0007669"/>
    <property type="project" value="UniProtKB-UniRule"/>
</dbReference>
<organism evidence="8 9">
    <name type="scientific">Paramarasmius palmivorus</name>
    <dbReference type="NCBI Taxonomy" id="297713"/>
    <lineage>
        <taxon>Eukaryota</taxon>
        <taxon>Fungi</taxon>
        <taxon>Dikarya</taxon>
        <taxon>Basidiomycota</taxon>
        <taxon>Agaricomycotina</taxon>
        <taxon>Agaricomycetes</taxon>
        <taxon>Agaricomycetidae</taxon>
        <taxon>Agaricales</taxon>
        <taxon>Marasmiineae</taxon>
        <taxon>Marasmiaceae</taxon>
        <taxon>Paramarasmius</taxon>
    </lineage>
</organism>
<dbReference type="InterPro" id="IPR024687">
    <property type="entry name" value="MMS19_C"/>
</dbReference>
<evidence type="ECO:0000256" key="3">
    <source>
        <dbReference type="ARBA" id="ARBA00022737"/>
    </source>
</evidence>
<dbReference type="InterPro" id="IPR011989">
    <property type="entry name" value="ARM-like"/>
</dbReference>
<dbReference type="Proteomes" id="UP001383192">
    <property type="component" value="Unassembled WGS sequence"/>
</dbReference>
<dbReference type="GO" id="GO:0051604">
    <property type="term" value="P:protein maturation"/>
    <property type="evidence" value="ECO:0007669"/>
    <property type="project" value="UniProtKB-UniRule"/>
</dbReference>
<evidence type="ECO:0000256" key="1">
    <source>
        <dbReference type="ARBA" id="ARBA00004123"/>
    </source>
</evidence>
<evidence type="ECO:0000259" key="7">
    <source>
        <dbReference type="Pfam" id="PF14500"/>
    </source>
</evidence>
<evidence type="ECO:0000256" key="2">
    <source>
        <dbReference type="ARBA" id="ARBA00009340"/>
    </source>
</evidence>
<dbReference type="AlphaFoldDB" id="A0AAW0DX94"/>
<name>A0AAW0DX94_9AGAR</name>
<dbReference type="GO" id="GO:0005634">
    <property type="term" value="C:nucleus"/>
    <property type="evidence" value="ECO:0007669"/>
    <property type="project" value="UniProtKB-SubCell"/>
</dbReference>
<evidence type="ECO:0000256" key="5">
    <source>
        <dbReference type="RuleBase" id="RU367072"/>
    </source>
</evidence>
<dbReference type="PANTHER" id="PTHR12891:SF0">
    <property type="entry name" value="MMS19 NUCLEOTIDE EXCISION REPAIR PROTEIN HOMOLOG"/>
    <property type="match status" value="1"/>
</dbReference>
<dbReference type="SUPFAM" id="SSF48371">
    <property type="entry name" value="ARM repeat"/>
    <property type="match status" value="2"/>
</dbReference>
<evidence type="ECO:0000259" key="6">
    <source>
        <dbReference type="Pfam" id="PF12460"/>
    </source>
</evidence>
<evidence type="ECO:0000313" key="8">
    <source>
        <dbReference type="EMBL" id="KAK7056280.1"/>
    </source>
</evidence>
<keyword evidence="4 5" id="KW-0539">Nucleus</keyword>
<dbReference type="EMBL" id="JAYKXP010000007">
    <property type="protein sequence ID" value="KAK7056280.1"/>
    <property type="molecule type" value="Genomic_DNA"/>
</dbReference>
<dbReference type="InterPro" id="IPR016024">
    <property type="entry name" value="ARM-type_fold"/>
</dbReference>
<proteinExistence type="inferred from homology"/>
<comment type="subcellular location">
    <subcellularLocation>
        <location evidence="1 5">Nucleus</location>
    </subcellularLocation>
</comment>
<comment type="similarity">
    <text evidence="2 5">Belongs to the MET18/MMS19 family.</text>
</comment>
<dbReference type="PANTHER" id="PTHR12891">
    <property type="entry name" value="DNA REPAIR/TRANSCRIPTION PROTEIN MET18/MMS19"/>
    <property type="match status" value="1"/>
</dbReference>
<evidence type="ECO:0000256" key="4">
    <source>
        <dbReference type="ARBA" id="ARBA00023242"/>
    </source>
</evidence>
<sequence>MESTERLVRTWMATEGEEEILQLVSGMFQHLLNVLHLFYESQVPDINNGSTTLLNVVKALGEYLTAEEDQLRTKVRVLTGFYCSKVEDWDTIIPALKGLAHLTGLPAFTTEEVPKVLDSVFQHVKMKNIVQSVRYNVFMIFDNLIARHRDVLKAMGPNFIERYVNLVEGEKDPRNLLIAFAIARVILIEFEISQFIEHDTLVTMSICFPIYGAPLARSNARKLWNALKLEVFQPMSTVTGIDVEGQALQTIQDLVKTIYPEDQPTTEDEDIKGLAKDACEECLNILREPEKSQAKPAIKILCAFMSTTPSICRYTTSQLVPHLLKLFIDPEDVSSRPSVLLLLSDVIAAARDAFNRVQDDQYMDTEGVETPLTPFKDEILSVVASGLKVSSCRNPAIACLLGLISTKGLLTEEELGFIVHSVNELLAEDTEDEDEETSSAALKLLAAISIQAPRHVKEQTLPQLFSALPDRAPPKDDIKARVRYWKALSALTTLCHQPELFEILVIRLTTRLDLLCFPNQTTGTEDDLEPDAAYGHSMLLTIYKVLQAKIDEGHHDIPKYIDSLIPRLFNIFVYSALACNGQYMVGIDPRLITAGGRIITSVVQSLPLSRQESYVQELFAAYYDGKAKGIAAGQQTISSDVLFRPFDDNASRMQGNLVVLLSSASIALRKEIRIPVPDLNVYLNETLGWALSKAENEMQREAIWKMLAAIVNKRCEDAPTFLSGVLDSFWLERIADNHADLSARQRSLRAWSWLSRALLVRAHPLYGQFIDRLFALFGEEEISMHAAKVFGDVVNTDDVLTKRNHAVIKLLHTQRYVNNVLHRLINGAKDTDDARTQTGHLVALSSLISQVPKTLYAEDLPSLLPLLIRGLDLPEFSIRRKVIDTLLAVCEDGSADKGAISEHAPSLVNTMLKNSRLSGTASANVRISALKLLGTLPSVVRYDILHPYKATVIRELAGALDDPKRAVRQEAVVARTSWFKFNG</sequence>
<dbReference type="Gene3D" id="1.25.10.10">
    <property type="entry name" value="Leucine-rich Repeat Variant"/>
    <property type="match status" value="2"/>
</dbReference>
<keyword evidence="5" id="KW-0234">DNA repair</keyword>
<dbReference type="GO" id="GO:0097361">
    <property type="term" value="C:cytosolic [4Fe-4S] assembly targeting complex"/>
    <property type="evidence" value="ECO:0007669"/>
    <property type="project" value="UniProtKB-UniRule"/>
</dbReference>
<evidence type="ECO:0000313" key="9">
    <source>
        <dbReference type="Proteomes" id="UP001383192"/>
    </source>
</evidence>
<comment type="caution">
    <text evidence="8">The sequence shown here is derived from an EMBL/GenBank/DDBJ whole genome shotgun (WGS) entry which is preliminary data.</text>
</comment>
<keyword evidence="9" id="KW-1185">Reference proteome</keyword>
<gene>
    <name evidence="8" type="ORF">VNI00_002833</name>
</gene>
<keyword evidence="3" id="KW-0677">Repeat</keyword>
<dbReference type="InterPro" id="IPR029240">
    <property type="entry name" value="MMS19_N"/>
</dbReference>
<comment type="function">
    <text evidence="5">Key component of the cytosolic iron-sulfur protein assembly (CIA) complex, a multiprotein complex that mediates the incorporation of iron-sulfur cluster into apoproteins specifically involved in DNA metabolism and genomic integrity. In the CIA complex, MMS19 acts as an adapter between early-acting CIA components and a subset of cellular target iron-sulfur proteins.</text>
</comment>
<accession>A0AAW0DX94</accession>
<feature type="domain" description="MMS19 C-terminal" evidence="6">
    <location>
        <begin position="488"/>
        <end position="937"/>
    </location>
</feature>
<protein>
    <recommendedName>
        <fullName evidence="5">MMS19 nucleotide excision repair protein</fullName>
    </recommendedName>
</protein>
<dbReference type="Pfam" id="PF14500">
    <property type="entry name" value="MMS19_N"/>
    <property type="match status" value="1"/>
</dbReference>
<dbReference type="InterPro" id="IPR039920">
    <property type="entry name" value="MMS19"/>
</dbReference>
<dbReference type="Pfam" id="PF12460">
    <property type="entry name" value="MMS19_C"/>
    <property type="match status" value="1"/>
</dbReference>
<feature type="domain" description="MMS19 N-terminal" evidence="7">
    <location>
        <begin position="57"/>
        <end position="197"/>
    </location>
</feature>
<dbReference type="GO" id="GO:0016226">
    <property type="term" value="P:iron-sulfur cluster assembly"/>
    <property type="evidence" value="ECO:0007669"/>
    <property type="project" value="UniProtKB-UniRule"/>
</dbReference>
<keyword evidence="5" id="KW-0227">DNA damage</keyword>